<dbReference type="SUPFAM" id="SSF55315">
    <property type="entry name" value="L30e-like"/>
    <property type="match status" value="1"/>
</dbReference>
<feature type="domain" description="MRM3-like substrate binding" evidence="5">
    <location>
        <begin position="5"/>
        <end position="89"/>
    </location>
</feature>
<dbReference type="InterPro" id="IPR029026">
    <property type="entry name" value="tRNA_m1G_MTases_N"/>
</dbReference>
<dbReference type="PANTHER" id="PTHR43191:SF2">
    <property type="entry name" value="RRNA METHYLTRANSFERASE 3, MITOCHONDRIAL"/>
    <property type="match status" value="1"/>
</dbReference>
<proteinExistence type="inferred from homology"/>
<gene>
    <name evidence="6" type="ORF">SAMN00777080_3752</name>
</gene>
<dbReference type="Gene3D" id="3.40.1280.10">
    <property type="match status" value="1"/>
</dbReference>
<dbReference type="PANTHER" id="PTHR43191">
    <property type="entry name" value="RRNA METHYLTRANSFERASE 3"/>
    <property type="match status" value="1"/>
</dbReference>
<dbReference type="SUPFAM" id="SSF75217">
    <property type="entry name" value="alpha/beta knot"/>
    <property type="match status" value="1"/>
</dbReference>
<dbReference type="Pfam" id="PF00588">
    <property type="entry name" value="SpoU_methylase"/>
    <property type="match status" value="1"/>
</dbReference>
<dbReference type="Gene3D" id="3.30.1330.30">
    <property type="match status" value="1"/>
</dbReference>
<keyword evidence="2 6" id="KW-0489">Methyltransferase</keyword>
<dbReference type="GO" id="GO:0006396">
    <property type="term" value="P:RNA processing"/>
    <property type="evidence" value="ECO:0007669"/>
    <property type="project" value="InterPro"/>
</dbReference>
<dbReference type="RefSeq" id="WP_084121863.1">
    <property type="nucleotide sequence ID" value="NZ_LT838813.1"/>
</dbReference>
<dbReference type="GO" id="GO:0003723">
    <property type="term" value="F:RNA binding"/>
    <property type="evidence" value="ECO:0007669"/>
    <property type="project" value="InterPro"/>
</dbReference>
<evidence type="ECO:0000313" key="7">
    <source>
        <dbReference type="Proteomes" id="UP000192333"/>
    </source>
</evidence>
<dbReference type="Proteomes" id="UP000192333">
    <property type="component" value="Chromosome I"/>
</dbReference>
<name>A0A1W2H896_9BACT</name>
<keyword evidence="3 6" id="KW-0808">Transferase</keyword>
<keyword evidence="7" id="KW-1185">Reference proteome</keyword>
<sequence length="255" mass="28598">MLSKNTLKFIKSLHQKKFRKQENAFFVEGGKNVTELLASNFQVSHLLFTSKFANENHSIINKFSGEAFEVDQKTLESIGSFQTNDAALAVADIKPNEFIEIGPKDWAIALDDVRDPGNLGTIIRISDWYGINKIILSMESADFYNPKVLHASMGSFTRVNVFYTDLKSYLMESKLPVYGAYLEGDNIYQQNFGESGIILMGNESKGISLELEELVKYKITIPRFGNAESLNVAIATAIICDNVRRQSFLKGQNSL</sequence>
<evidence type="ECO:0000313" key="6">
    <source>
        <dbReference type="EMBL" id="SMD45110.1"/>
    </source>
</evidence>
<evidence type="ECO:0000259" key="5">
    <source>
        <dbReference type="Pfam" id="PF22435"/>
    </source>
</evidence>
<dbReference type="InterPro" id="IPR029028">
    <property type="entry name" value="Alpha/beta_knot_MTases"/>
</dbReference>
<organism evidence="6 7">
    <name type="scientific">Aquiflexum balticum DSM 16537</name>
    <dbReference type="NCBI Taxonomy" id="758820"/>
    <lineage>
        <taxon>Bacteria</taxon>
        <taxon>Pseudomonadati</taxon>
        <taxon>Bacteroidota</taxon>
        <taxon>Cytophagia</taxon>
        <taxon>Cytophagales</taxon>
        <taxon>Cyclobacteriaceae</taxon>
        <taxon>Aquiflexum</taxon>
    </lineage>
</organism>
<dbReference type="Pfam" id="PF22435">
    <property type="entry name" value="MRM3-like_sub_bind"/>
    <property type="match status" value="1"/>
</dbReference>
<evidence type="ECO:0000259" key="4">
    <source>
        <dbReference type="Pfam" id="PF00588"/>
    </source>
</evidence>
<dbReference type="InterPro" id="IPR001537">
    <property type="entry name" value="SpoU_MeTrfase"/>
</dbReference>
<feature type="domain" description="tRNA/rRNA methyltransferase SpoU type" evidence="4">
    <location>
        <begin position="107"/>
        <end position="240"/>
    </location>
</feature>
<evidence type="ECO:0000256" key="2">
    <source>
        <dbReference type="ARBA" id="ARBA00022603"/>
    </source>
</evidence>
<comment type="similarity">
    <text evidence="1">Belongs to the class IV-like SAM-binding methyltransferase superfamily. RNA methyltransferase TrmH family.</text>
</comment>
<protein>
    <submittedName>
        <fullName evidence="6">RNA methyltransferase, TrmH family</fullName>
    </submittedName>
</protein>
<dbReference type="EMBL" id="LT838813">
    <property type="protein sequence ID" value="SMD45110.1"/>
    <property type="molecule type" value="Genomic_DNA"/>
</dbReference>
<dbReference type="InterPro" id="IPR053888">
    <property type="entry name" value="MRM3-like_sub_bind"/>
</dbReference>
<dbReference type="AlphaFoldDB" id="A0A1W2H896"/>
<evidence type="ECO:0000256" key="1">
    <source>
        <dbReference type="ARBA" id="ARBA00007228"/>
    </source>
</evidence>
<accession>A0A1W2H896</accession>
<dbReference type="STRING" id="758820.SAMN00777080_3752"/>
<dbReference type="CDD" id="cd18109">
    <property type="entry name" value="SpoU-like_RNA-MTase"/>
    <property type="match status" value="1"/>
</dbReference>
<reference evidence="7" key="1">
    <citation type="submission" date="2017-04" db="EMBL/GenBank/DDBJ databases">
        <authorList>
            <person name="Varghese N."/>
            <person name="Submissions S."/>
        </authorList>
    </citation>
    <scope>NUCLEOTIDE SEQUENCE [LARGE SCALE GENOMIC DNA]</scope>
    <source>
        <strain evidence="7">DSM 16537</strain>
    </source>
</reference>
<evidence type="ECO:0000256" key="3">
    <source>
        <dbReference type="ARBA" id="ARBA00022679"/>
    </source>
</evidence>
<dbReference type="InterPro" id="IPR051259">
    <property type="entry name" value="rRNA_Methyltransferase"/>
</dbReference>
<dbReference type="GO" id="GO:0008173">
    <property type="term" value="F:RNA methyltransferase activity"/>
    <property type="evidence" value="ECO:0007669"/>
    <property type="project" value="InterPro"/>
</dbReference>
<dbReference type="InterPro" id="IPR029064">
    <property type="entry name" value="Ribosomal_eL30-like_sf"/>
</dbReference>
<dbReference type="OrthoDB" id="9785673at2"/>
<dbReference type="GO" id="GO:0032259">
    <property type="term" value="P:methylation"/>
    <property type="evidence" value="ECO:0007669"/>
    <property type="project" value="UniProtKB-KW"/>
</dbReference>